<dbReference type="Gene3D" id="2.170.16.10">
    <property type="entry name" value="Hedgehog/Intein (Hint) domain"/>
    <property type="match status" value="1"/>
</dbReference>
<feature type="region of interest" description="Disordered" evidence="1">
    <location>
        <begin position="283"/>
        <end position="307"/>
    </location>
</feature>
<proteinExistence type="predicted"/>
<dbReference type="InterPro" id="IPR036844">
    <property type="entry name" value="Hint_dom_sf"/>
</dbReference>
<dbReference type="PANTHER" id="PTHR46706">
    <property type="entry name" value="PROTEIN QUA-1-RELATED"/>
    <property type="match status" value="1"/>
</dbReference>
<dbReference type="PROSITE" id="PS50817">
    <property type="entry name" value="INTEIN_N_TER"/>
    <property type="match status" value="1"/>
</dbReference>
<feature type="signal peptide" evidence="2">
    <location>
        <begin position="1"/>
        <end position="19"/>
    </location>
</feature>
<dbReference type="InterPro" id="IPR052140">
    <property type="entry name" value="Dev_Signal_Hedgehog-like"/>
</dbReference>
<evidence type="ECO:0000256" key="1">
    <source>
        <dbReference type="SAM" id="MobiDB-lite"/>
    </source>
</evidence>
<dbReference type="AlphaFoldDB" id="A0A2V3IX71"/>
<dbReference type="SUPFAM" id="SSF51294">
    <property type="entry name" value="Hedgehog/intein (Hint) domain"/>
    <property type="match status" value="1"/>
</dbReference>
<dbReference type="CDD" id="cd00081">
    <property type="entry name" value="Hint"/>
    <property type="match status" value="1"/>
</dbReference>
<comment type="caution">
    <text evidence="4">The sequence shown here is derived from an EMBL/GenBank/DDBJ whole genome shotgun (WGS) entry which is preliminary data.</text>
</comment>
<feature type="chain" id="PRO_5015896423" evidence="2">
    <location>
        <begin position="20"/>
        <end position="486"/>
    </location>
</feature>
<sequence>MRRSAALAALSALFASSFAVVVQPSDVGPLSPEQNPSTSLSESIRRMKLSLDRELVYLAHMEDISESTDTAGLVARQQSDDHHGFRTTVNDGKSLFRPILPGTEVPSARMSVDEPMETPMETDEDMFPPGITAPPAVMPPGITAPPAFMPPGITAPPAFMPPGITAPPAFMPPGITAPPAFMPPGITATPAVMPPGVTEMPVPVDPTAPVDPFPPTAMPTDTPTTTDPEAPIESLPPIDPTITEPPRELPPFTTPLPSAVTTISPVESVLPLPSPSPVDGTDTLPGIIGEGLDSTDAASPSPDDDDDAVCFPADATVQLEDGSAKKMGDVQLGDRVMVDHGIFSPVFMFTHKLSTVRYGFVNIQTSSGNTLSLTPGHYLYVNGHLSAASTVKNGDTLMLADSSLTDVTQVSTVTSTGLFNPQTLHGDIVVNGLKASTYTTAVEPGLAHALLSPLRAAYSRLGFSLRAFEAGADRIASYMPSGALVN</sequence>
<dbReference type="Pfam" id="PF01079">
    <property type="entry name" value="Hint"/>
    <property type="match status" value="1"/>
</dbReference>
<dbReference type="OrthoDB" id="5212at2759"/>
<dbReference type="InterPro" id="IPR001767">
    <property type="entry name" value="Hedgehog_Hint"/>
</dbReference>
<reference evidence="4 5" key="1">
    <citation type="journal article" date="2018" name="Mol. Biol. Evol.">
        <title>Analysis of the draft genome of the red seaweed Gracilariopsis chorda provides insights into genome size evolution in Rhodophyta.</title>
        <authorList>
            <person name="Lee J."/>
            <person name="Yang E.C."/>
            <person name="Graf L."/>
            <person name="Yang J.H."/>
            <person name="Qiu H."/>
            <person name="Zel Zion U."/>
            <person name="Chan C.X."/>
            <person name="Stephens T.G."/>
            <person name="Weber A.P.M."/>
            <person name="Boo G.H."/>
            <person name="Boo S.M."/>
            <person name="Kim K.M."/>
            <person name="Shin Y."/>
            <person name="Jung M."/>
            <person name="Lee S.J."/>
            <person name="Yim H.S."/>
            <person name="Lee J.H."/>
            <person name="Bhattacharya D."/>
            <person name="Yoon H.S."/>
        </authorList>
    </citation>
    <scope>NUCLEOTIDE SEQUENCE [LARGE SCALE GENOMIC DNA]</scope>
    <source>
        <strain evidence="4 5">SKKU-2015</strain>
        <tissue evidence="4">Whole body</tissue>
    </source>
</reference>
<evidence type="ECO:0000256" key="2">
    <source>
        <dbReference type="SAM" id="SignalP"/>
    </source>
</evidence>
<protein>
    <submittedName>
        <fullName evidence="4">Indian hedgehog B protein</fullName>
    </submittedName>
</protein>
<name>A0A2V3IX71_9FLOR</name>
<dbReference type="EMBL" id="NBIV01000041">
    <property type="protein sequence ID" value="PXF46287.1"/>
    <property type="molecule type" value="Genomic_DNA"/>
</dbReference>
<dbReference type="STRING" id="448386.A0A2V3IX71"/>
<keyword evidence="2" id="KW-0732">Signal</keyword>
<evidence type="ECO:0000259" key="3">
    <source>
        <dbReference type="SMART" id="SM00306"/>
    </source>
</evidence>
<dbReference type="InterPro" id="IPR003587">
    <property type="entry name" value="Hint_dom_N"/>
</dbReference>
<dbReference type="SMART" id="SM00306">
    <property type="entry name" value="HintN"/>
    <property type="match status" value="1"/>
</dbReference>
<keyword evidence="5" id="KW-1185">Reference proteome</keyword>
<dbReference type="GO" id="GO:0016539">
    <property type="term" value="P:intein-mediated protein splicing"/>
    <property type="evidence" value="ECO:0007669"/>
    <property type="project" value="InterPro"/>
</dbReference>
<feature type="domain" description="Hint" evidence="3">
    <location>
        <begin position="308"/>
        <end position="401"/>
    </location>
</feature>
<evidence type="ECO:0000313" key="5">
    <source>
        <dbReference type="Proteomes" id="UP000247409"/>
    </source>
</evidence>
<dbReference type="GO" id="GO:0016540">
    <property type="term" value="P:protein autoprocessing"/>
    <property type="evidence" value="ECO:0007669"/>
    <property type="project" value="InterPro"/>
</dbReference>
<dbReference type="PANTHER" id="PTHR46706:SF12">
    <property type="entry name" value="PROTEIN QUA-1-RELATED"/>
    <property type="match status" value="1"/>
</dbReference>
<dbReference type="Proteomes" id="UP000247409">
    <property type="component" value="Unassembled WGS sequence"/>
</dbReference>
<dbReference type="InterPro" id="IPR006141">
    <property type="entry name" value="Intein_N"/>
</dbReference>
<evidence type="ECO:0000313" key="4">
    <source>
        <dbReference type="EMBL" id="PXF46287.1"/>
    </source>
</evidence>
<gene>
    <name evidence="4" type="ORF">BWQ96_03943</name>
</gene>
<organism evidence="4 5">
    <name type="scientific">Gracilariopsis chorda</name>
    <dbReference type="NCBI Taxonomy" id="448386"/>
    <lineage>
        <taxon>Eukaryota</taxon>
        <taxon>Rhodophyta</taxon>
        <taxon>Florideophyceae</taxon>
        <taxon>Rhodymeniophycidae</taxon>
        <taxon>Gracilariales</taxon>
        <taxon>Gracilariaceae</taxon>
        <taxon>Gracilariopsis</taxon>
    </lineage>
</organism>
<accession>A0A2V3IX71</accession>